<proteinExistence type="predicted"/>
<evidence type="ECO:0008006" key="3">
    <source>
        <dbReference type="Google" id="ProtNLM"/>
    </source>
</evidence>
<name>A0ABR2LFA3_9ASPA</name>
<reference evidence="1 2" key="1">
    <citation type="journal article" date="2022" name="Nat. Plants">
        <title>Genomes of leafy and leafless Platanthera orchids illuminate the evolution of mycoheterotrophy.</title>
        <authorList>
            <person name="Li M.H."/>
            <person name="Liu K.W."/>
            <person name="Li Z."/>
            <person name="Lu H.C."/>
            <person name="Ye Q.L."/>
            <person name="Zhang D."/>
            <person name="Wang J.Y."/>
            <person name="Li Y.F."/>
            <person name="Zhong Z.M."/>
            <person name="Liu X."/>
            <person name="Yu X."/>
            <person name="Liu D.K."/>
            <person name="Tu X.D."/>
            <person name="Liu B."/>
            <person name="Hao Y."/>
            <person name="Liao X.Y."/>
            <person name="Jiang Y.T."/>
            <person name="Sun W.H."/>
            <person name="Chen J."/>
            <person name="Chen Y.Q."/>
            <person name="Ai Y."/>
            <person name="Zhai J.W."/>
            <person name="Wu S.S."/>
            <person name="Zhou Z."/>
            <person name="Hsiao Y.Y."/>
            <person name="Wu W.L."/>
            <person name="Chen Y.Y."/>
            <person name="Lin Y.F."/>
            <person name="Hsu J.L."/>
            <person name="Li C.Y."/>
            <person name="Wang Z.W."/>
            <person name="Zhao X."/>
            <person name="Zhong W.Y."/>
            <person name="Ma X.K."/>
            <person name="Ma L."/>
            <person name="Huang J."/>
            <person name="Chen G.Z."/>
            <person name="Huang M.Z."/>
            <person name="Huang L."/>
            <person name="Peng D.H."/>
            <person name="Luo Y.B."/>
            <person name="Zou S.Q."/>
            <person name="Chen S.P."/>
            <person name="Lan S."/>
            <person name="Tsai W.C."/>
            <person name="Van de Peer Y."/>
            <person name="Liu Z.J."/>
        </authorList>
    </citation>
    <scope>NUCLEOTIDE SEQUENCE [LARGE SCALE GENOMIC DNA]</scope>
    <source>
        <strain evidence="1">Lor288</strain>
    </source>
</reference>
<accession>A0ABR2LFA3</accession>
<dbReference type="Proteomes" id="UP001412067">
    <property type="component" value="Unassembled WGS sequence"/>
</dbReference>
<protein>
    <recommendedName>
        <fullName evidence="3">Secreted protein</fullName>
    </recommendedName>
</protein>
<comment type="caution">
    <text evidence="1">The sequence shown here is derived from an EMBL/GenBank/DDBJ whole genome shotgun (WGS) entry which is preliminary data.</text>
</comment>
<evidence type="ECO:0000313" key="1">
    <source>
        <dbReference type="EMBL" id="KAK8939704.1"/>
    </source>
</evidence>
<organism evidence="1 2">
    <name type="scientific">Platanthera guangdongensis</name>
    <dbReference type="NCBI Taxonomy" id="2320717"/>
    <lineage>
        <taxon>Eukaryota</taxon>
        <taxon>Viridiplantae</taxon>
        <taxon>Streptophyta</taxon>
        <taxon>Embryophyta</taxon>
        <taxon>Tracheophyta</taxon>
        <taxon>Spermatophyta</taxon>
        <taxon>Magnoliopsida</taxon>
        <taxon>Liliopsida</taxon>
        <taxon>Asparagales</taxon>
        <taxon>Orchidaceae</taxon>
        <taxon>Orchidoideae</taxon>
        <taxon>Orchideae</taxon>
        <taxon>Orchidinae</taxon>
        <taxon>Platanthera</taxon>
    </lineage>
</organism>
<sequence>MISRAAAAVLSGHFPSSPVPCCYFPWLLLSLVIYCCLICPTSASSSKFLEGLRHTVPLRIREGSVVQRFLPPTPAARMLLPFILTITC</sequence>
<dbReference type="EMBL" id="JBBWWR010000020">
    <property type="protein sequence ID" value="KAK8939704.1"/>
    <property type="molecule type" value="Genomic_DNA"/>
</dbReference>
<gene>
    <name evidence="1" type="ORF">KSP40_PGU004615</name>
</gene>
<keyword evidence="2" id="KW-1185">Reference proteome</keyword>
<evidence type="ECO:0000313" key="2">
    <source>
        <dbReference type="Proteomes" id="UP001412067"/>
    </source>
</evidence>